<evidence type="ECO:0000256" key="9">
    <source>
        <dbReference type="RuleBase" id="RU363032"/>
    </source>
</evidence>
<dbReference type="InterPro" id="IPR043429">
    <property type="entry name" value="ArtM/GltK/GlnP/TcyL/YhdX-like"/>
</dbReference>
<dbReference type="GO" id="GO:0006865">
    <property type="term" value="P:amino acid transport"/>
    <property type="evidence" value="ECO:0007669"/>
    <property type="project" value="UniProtKB-KW"/>
</dbReference>
<feature type="transmembrane region" description="Helical" evidence="9">
    <location>
        <begin position="188"/>
        <end position="207"/>
    </location>
</feature>
<reference evidence="11 12" key="1">
    <citation type="submission" date="2016-03" db="EMBL/GenBank/DDBJ databases">
        <title>Draft Genome Sequence of the Strain BR 10245 (Bradyrhizobium sp.) isolated from nodules of Centrolobium paraense.</title>
        <authorList>
            <person name="Simoes-Araujo J.L.Sr."/>
            <person name="Barauna A.C."/>
            <person name="Silva K."/>
            <person name="Zilli J.E."/>
        </authorList>
    </citation>
    <scope>NUCLEOTIDE SEQUENCE [LARGE SCALE GENOMIC DNA]</scope>
    <source>
        <strain evidence="11 12">BR 10245</strain>
    </source>
</reference>
<dbReference type="OrthoDB" id="9787841at2"/>
<evidence type="ECO:0000256" key="8">
    <source>
        <dbReference type="ARBA" id="ARBA00023136"/>
    </source>
</evidence>
<comment type="similarity">
    <text evidence="2">Belongs to the binding-protein-dependent transport system permease family. HisMQ subfamily.</text>
</comment>
<evidence type="ECO:0000256" key="6">
    <source>
        <dbReference type="ARBA" id="ARBA00022970"/>
    </source>
</evidence>
<dbReference type="FunFam" id="1.10.3720.10:FF:000182">
    <property type="entry name" value="Amino acid ABC transporter permease protein"/>
    <property type="match status" value="1"/>
</dbReference>
<dbReference type="Pfam" id="PF00528">
    <property type="entry name" value="BPD_transp_1"/>
    <property type="match status" value="1"/>
</dbReference>
<proteinExistence type="inferred from homology"/>
<keyword evidence="4" id="KW-1003">Cell membrane</keyword>
<evidence type="ECO:0000313" key="12">
    <source>
        <dbReference type="Proteomes" id="UP000076959"/>
    </source>
</evidence>
<dbReference type="RefSeq" id="WP_063696571.1">
    <property type="nucleotide sequence ID" value="NZ_LUUB01000022.1"/>
</dbReference>
<dbReference type="Gene3D" id="1.10.3720.10">
    <property type="entry name" value="MetI-like"/>
    <property type="match status" value="1"/>
</dbReference>
<name>A0A176Z5B5_9BRAD</name>
<keyword evidence="3 9" id="KW-0813">Transport</keyword>
<dbReference type="PROSITE" id="PS50928">
    <property type="entry name" value="ABC_TM1"/>
    <property type="match status" value="1"/>
</dbReference>
<comment type="caution">
    <text evidence="11">The sequence shown here is derived from an EMBL/GenBank/DDBJ whole genome shotgun (WGS) entry which is preliminary data.</text>
</comment>
<dbReference type="InterPro" id="IPR035906">
    <property type="entry name" value="MetI-like_sf"/>
</dbReference>
<evidence type="ECO:0000256" key="4">
    <source>
        <dbReference type="ARBA" id="ARBA00022475"/>
    </source>
</evidence>
<keyword evidence="7 9" id="KW-1133">Transmembrane helix</keyword>
<accession>A0A176Z5B5</accession>
<keyword evidence="5 9" id="KW-0812">Transmembrane</keyword>
<evidence type="ECO:0000256" key="2">
    <source>
        <dbReference type="ARBA" id="ARBA00010072"/>
    </source>
</evidence>
<evidence type="ECO:0000256" key="1">
    <source>
        <dbReference type="ARBA" id="ARBA00004429"/>
    </source>
</evidence>
<evidence type="ECO:0000256" key="5">
    <source>
        <dbReference type="ARBA" id="ARBA00022692"/>
    </source>
</evidence>
<keyword evidence="12" id="KW-1185">Reference proteome</keyword>
<dbReference type="NCBIfam" id="TIGR01726">
    <property type="entry name" value="HEQRo_perm_3TM"/>
    <property type="match status" value="1"/>
</dbReference>
<dbReference type="InterPro" id="IPR010065">
    <property type="entry name" value="AA_ABC_transptr_permease_3TM"/>
</dbReference>
<organism evidence="11 12">
    <name type="scientific">Bradyrhizobium centrolobii</name>
    <dbReference type="NCBI Taxonomy" id="1505087"/>
    <lineage>
        <taxon>Bacteria</taxon>
        <taxon>Pseudomonadati</taxon>
        <taxon>Pseudomonadota</taxon>
        <taxon>Alphaproteobacteria</taxon>
        <taxon>Hyphomicrobiales</taxon>
        <taxon>Nitrobacteraceae</taxon>
        <taxon>Bradyrhizobium</taxon>
    </lineage>
</organism>
<dbReference type="GO" id="GO:0043190">
    <property type="term" value="C:ATP-binding cassette (ABC) transporter complex"/>
    <property type="evidence" value="ECO:0007669"/>
    <property type="project" value="InterPro"/>
</dbReference>
<feature type="transmembrane region" description="Helical" evidence="9">
    <location>
        <begin position="12"/>
        <end position="41"/>
    </location>
</feature>
<protein>
    <submittedName>
        <fullName evidence="11">Amino acid ABC transporter permease</fullName>
    </submittedName>
</protein>
<evidence type="ECO:0000256" key="3">
    <source>
        <dbReference type="ARBA" id="ARBA00022448"/>
    </source>
</evidence>
<dbReference type="STRING" id="1505087.AYJ54_40225"/>
<comment type="subcellular location">
    <subcellularLocation>
        <location evidence="1">Cell inner membrane</location>
        <topology evidence="1">Multi-pass membrane protein</topology>
    </subcellularLocation>
    <subcellularLocation>
        <location evidence="9">Cell membrane</location>
        <topology evidence="9">Multi-pass membrane protein</topology>
    </subcellularLocation>
</comment>
<gene>
    <name evidence="11" type="ORF">AYJ54_40225</name>
</gene>
<evidence type="ECO:0000256" key="7">
    <source>
        <dbReference type="ARBA" id="ARBA00022989"/>
    </source>
</evidence>
<feature type="transmembrane region" description="Helical" evidence="9">
    <location>
        <begin position="48"/>
        <end position="75"/>
    </location>
</feature>
<dbReference type="GO" id="GO:0022857">
    <property type="term" value="F:transmembrane transporter activity"/>
    <property type="evidence" value="ECO:0007669"/>
    <property type="project" value="InterPro"/>
</dbReference>
<dbReference type="SUPFAM" id="SSF161098">
    <property type="entry name" value="MetI-like"/>
    <property type="match status" value="1"/>
</dbReference>
<feature type="transmembrane region" description="Helical" evidence="9">
    <location>
        <begin position="81"/>
        <end position="102"/>
    </location>
</feature>
<feature type="domain" description="ABC transmembrane type-1" evidence="10">
    <location>
        <begin position="19"/>
        <end position="207"/>
    </location>
</feature>
<dbReference type="InterPro" id="IPR000515">
    <property type="entry name" value="MetI-like"/>
</dbReference>
<evidence type="ECO:0000313" key="11">
    <source>
        <dbReference type="EMBL" id="OAF15587.1"/>
    </source>
</evidence>
<dbReference type="Proteomes" id="UP000076959">
    <property type="component" value="Unassembled WGS sequence"/>
</dbReference>
<evidence type="ECO:0000259" key="10">
    <source>
        <dbReference type="PROSITE" id="PS50928"/>
    </source>
</evidence>
<keyword evidence="8 9" id="KW-0472">Membrane</keyword>
<dbReference type="PANTHER" id="PTHR30614:SF0">
    <property type="entry name" value="L-CYSTINE TRANSPORT SYSTEM PERMEASE PROTEIN TCYL"/>
    <property type="match status" value="1"/>
</dbReference>
<sequence>MKGFWHDAVEFFPILLNGVALTIVVTIGSLLLSTVLGLVWAMMRVSGIGVLSGLSASLINVIRGIPIIVLLFYLYFVMPDLGVTLTALQAAILGLGIAYSAYQAENFRAGIEAIDKGQIEAAQSIGMGWWLTMRRVVLPQAVRIVLPPYGNVMIMMLKDSSQASTITVAELALQGKLIASSTFKNTSVFTLVALMYLTMSIPLILLVRHFEKRAGKR</sequence>
<dbReference type="AlphaFoldDB" id="A0A176Z5B5"/>
<dbReference type="EMBL" id="LUUB01000022">
    <property type="protein sequence ID" value="OAF15587.1"/>
    <property type="molecule type" value="Genomic_DNA"/>
</dbReference>
<keyword evidence="6" id="KW-0029">Amino-acid transport</keyword>
<dbReference type="PANTHER" id="PTHR30614">
    <property type="entry name" value="MEMBRANE COMPONENT OF AMINO ACID ABC TRANSPORTER"/>
    <property type="match status" value="1"/>
</dbReference>
<dbReference type="CDD" id="cd06261">
    <property type="entry name" value="TM_PBP2"/>
    <property type="match status" value="1"/>
</dbReference>